<dbReference type="EMBL" id="MIGX01000041">
    <property type="protein sequence ID" value="PPT90895.1"/>
    <property type="molecule type" value="Genomic_DNA"/>
</dbReference>
<evidence type="ECO:0000256" key="1">
    <source>
        <dbReference type="SAM" id="MobiDB-lite"/>
    </source>
</evidence>
<keyword evidence="3" id="KW-1185">Reference proteome</keyword>
<reference evidence="2 3" key="1">
    <citation type="submission" date="2016-08" db="EMBL/GenBank/DDBJ databases">
        <title>Evolution of the type three secretion system and type three effector repertoires in Xanthomonas.</title>
        <authorList>
            <person name="Merda D."/>
            <person name="Briand M."/>
            <person name="Bosis E."/>
            <person name="Rousseau C."/>
            <person name="Portier P."/>
            <person name="Jacques M.-A."/>
            <person name="Fischer-Le Saux M."/>
        </authorList>
    </citation>
    <scope>NUCLEOTIDE SEQUENCE [LARGE SCALE GENOMIC DNA]</scope>
    <source>
        <strain evidence="2 3">CFBP 4691</strain>
    </source>
</reference>
<dbReference type="AlphaFoldDB" id="A0A2S6ZF49"/>
<name>A0A2S6ZF49_9XANT</name>
<dbReference type="Pfam" id="PF20101">
    <property type="entry name" value="DUF6491"/>
    <property type="match status" value="1"/>
</dbReference>
<comment type="caution">
    <text evidence="2">The sequence shown here is derived from an EMBL/GenBank/DDBJ whole genome shotgun (WGS) entry which is preliminary data.</text>
</comment>
<protein>
    <recommendedName>
        <fullName evidence="4">Lipoprotein</fullName>
    </recommendedName>
</protein>
<dbReference type="PROSITE" id="PS51257">
    <property type="entry name" value="PROKAR_LIPOPROTEIN"/>
    <property type="match status" value="1"/>
</dbReference>
<gene>
    <name evidence="2" type="ORF">XthCFBP4691_10200</name>
</gene>
<accession>A0A2S6ZF49</accession>
<evidence type="ECO:0000313" key="2">
    <source>
        <dbReference type="EMBL" id="PPT90895.1"/>
    </source>
</evidence>
<dbReference type="Proteomes" id="UP000239898">
    <property type="component" value="Unassembled WGS sequence"/>
</dbReference>
<evidence type="ECO:0008006" key="4">
    <source>
        <dbReference type="Google" id="ProtNLM"/>
    </source>
</evidence>
<proteinExistence type="predicted"/>
<dbReference type="OrthoDB" id="6047015at2"/>
<feature type="region of interest" description="Disordered" evidence="1">
    <location>
        <begin position="138"/>
        <end position="160"/>
    </location>
</feature>
<sequence length="160" mass="17500">MNRLLLLSSLGLAALLAGCATTRLGDDERLSLYRAHAAAPVRDFQYLNRLSGWTALGDSALAVWTRPNQAYLLELSGRCADLDFAPTIAITHFSDRVSARFDDVIVVGGPTAIRLPCRIQSIRPLDVKALRTSEKELRQAKVQARTQQRAPGEQDGAATR</sequence>
<dbReference type="InterPro" id="IPR045500">
    <property type="entry name" value="DUF6491"/>
</dbReference>
<dbReference type="RefSeq" id="WP_128420305.1">
    <property type="nucleotide sequence ID" value="NZ_CP049017.1"/>
</dbReference>
<evidence type="ECO:0000313" key="3">
    <source>
        <dbReference type="Proteomes" id="UP000239898"/>
    </source>
</evidence>
<organism evidence="2 3">
    <name type="scientific">Xanthomonas theicola</name>
    <dbReference type="NCBI Taxonomy" id="56464"/>
    <lineage>
        <taxon>Bacteria</taxon>
        <taxon>Pseudomonadati</taxon>
        <taxon>Pseudomonadota</taxon>
        <taxon>Gammaproteobacteria</taxon>
        <taxon>Lysobacterales</taxon>
        <taxon>Lysobacteraceae</taxon>
        <taxon>Xanthomonas</taxon>
    </lineage>
</organism>